<dbReference type="Proteomes" id="UP000887576">
    <property type="component" value="Unplaced"/>
</dbReference>
<accession>A0AC34QN02</accession>
<proteinExistence type="predicted"/>
<protein>
    <submittedName>
        <fullName evidence="2">Mediator of RNA polymerase II transcription subunit 19</fullName>
    </submittedName>
</protein>
<sequence>MDPNTPSGSLKISLKLGQKRSKAIERQSSFQQQCPFQLMKESLPPQNRLLGSKNLISTVGLSESYRNYCTPGKLKPDLASYLPQLSHTQNLCSSASSSISLRQLIEKPPVTGRPIVLPSNLKGFQLTPGPVAEAYQLFDTRDVHKLLTAFPTNSTAEDDYDEFGKNFNDPEEVKKAHRRKTKRTLDEIESVLIPEERRPKKHKKDKKKNKKDKRRDKKDDDEPGTSMY</sequence>
<evidence type="ECO:0000313" key="2">
    <source>
        <dbReference type="WBParaSite" id="JU765_v2.g17740.t1"/>
    </source>
</evidence>
<reference evidence="2" key="1">
    <citation type="submission" date="2022-11" db="UniProtKB">
        <authorList>
            <consortium name="WormBaseParasite"/>
        </authorList>
    </citation>
    <scope>IDENTIFICATION</scope>
</reference>
<dbReference type="WBParaSite" id="JU765_v2.g17740.t1">
    <property type="protein sequence ID" value="JU765_v2.g17740.t1"/>
    <property type="gene ID" value="JU765_v2.g17740"/>
</dbReference>
<name>A0AC34QN02_9BILA</name>
<organism evidence="1 2">
    <name type="scientific">Panagrolaimus sp. JU765</name>
    <dbReference type="NCBI Taxonomy" id="591449"/>
    <lineage>
        <taxon>Eukaryota</taxon>
        <taxon>Metazoa</taxon>
        <taxon>Ecdysozoa</taxon>
        <taxon>Nematoda</taxon>
        <taxon>Chromadorea</taxon>
        <taxon>Rhabditida</taxon>
        <taxon>Tylenchina</taxon>
        <taxon>Panagrolaimomorpha</taxon>
        <taxon>Panagrolaimoidea</taxon>
        <taxon>Panagrolaimidae</taxon>
        <taxon>Panagrolaimus</taxon>
    </lineage>
</organism>
<evidence type="ECO:0000313" key="1">
    <source>
        <dbReference type="Proteomes" id="UP000887576"/>
    </source>
</evidence>